<dbReference type="AlphaFoldDB" id="A0A7J8I0Z5"/>
<sequence length="136" mass="15365">MISLTPGILQGCPRVFLSLGVLVDAVTFLLHLRGQCFCELRFTSYSKSTPHRPNKSDYQYETHQEADDRRKRQCLPPEDVDHEAWTKATGQRVHRHLAQLPKDGPQTQLHRGPQPLRGPSARDCPVTMEPPATKDG</sequence>
<proteinExistence type="predicted"/>
<evidence type="ECO:0000256" key="1">
    <source>
        <dbReference type="SAM" id="MobiDB-lite"/>
    </source>
</evidence>
<reference evidence="2 3" key="1">
    <citation type="journal article" date="2020" name="Nature">
        <title>Six reference-quality genomes reveal evolution of bat adaptations.</title>
        <authorList>
            <person name="Jebb D."/>
            <person name="Huang Z."/>
            <person name="Pippel M."/>
            <person name="Hughes G.M."/>
            <person name="Lavrichenko K."/>
            <person name="Devanna P."/>
            <person name="Winkler S."/>
            <person name="Jermiin L.S."/>
            <person name="Skirmuntt E.C."/>
            <person name="Katzourakis A."/>
            <person name="Burkitt-Gray L."/>
            <person name="Ray D.A."/>
            <person name="Sullivan K.A.M."/>
            <person name="Roscito J.G."/>
            <person name="Kirilenko B.M."/>
            <person name="Davalos L.M."/>
            <person name="Corthals A.P."/>
            <person name="Power M.L."/>
            <person name="Jones G."/>
            <person name="Ransome R.D."/>
            <person name="Dechmann D.K.N."/>
            <person name="Locatelli A.G."/>
            <person name="Puechmaille S.J."/>
            <person name="Fedrigo O."/>
            <person name="Jarvis E.D."/>
            <person name="Hiller M."/>
            <person name="Vernes S.C."/>
            <person name="Myers E.W."/>
            <person name="Teeling E.C."/>
        </authorList>
    </citation>
    <scope>NUCLEOTIDE SEQUENCE [LARGE SCALE GENOMIC DNA]</scope>
    <source>
        <strain evidence="2">MMolMol1</strain>
        <tissue evidence="2">Muscle</tissue>
    </source>
</reference>
<feature type="compositionally biased region" description="Basic and acidic residues" evidence="1">
    <location>
        <begin position="54"/>
        <end position="70"/>
    </location>
</feature>
<name>A0A7J8I0Z5_MOLMO</name>
<dbReference type="EMBL" id="JACASF010000005">
    <property type="protein sequence ID" value="KAF6477941.1"/>
    <property type="molecule type" value="Genomic_DNA"/>
</dbReference>
<dbReference type="InParanoid" id="A0A7J8I0Z5"/>
<feature type="region of interest" description="Disordered" evidence="1">
    <location>
        <begin position="46"/>
        <end position="71"/>
    </location>
</feature>
<accession>A0A7J8I0Z5</accession>
<evidence type="ECO:0000313" key="2">
    <source>
        <dbReference type="EMBL" id="KAF6477941.1"/>
    </source>
</evidence>
<evidence type="ECO:0000313" key="3">
    <source>
        <dbReference type="Proteomes" id="UP000550707"/>
    </source>
</evidence>
<protein>
    <submittedName>
        <fullName evidence="2">Uncharacterized protein</fullName>
    </submittedName>
</protein>
<comment type="caution">
    <text evidence="2">The sequence shown here is derived from an EMBL/GenBank/DDBJ whole genome shotgun (WGS) entry which is preliminary data.</text>
</comment>
<organism evidence="2 3">
    <name type="scientific">Molossus molossus</name>
    <name type="common">Pallas' mastiff bat</name>
    <name type="synonym">Vespertilio molossus</name>
    <dbReference type="NCBI Taxonomy" id="27622"/>
    <lineage>
        <taxon>Eukaryota</taxon>
        <taxon>Metazoa</taxon>
        <taxon>Chordata</taxon>
        <taxon>Craniata</taxon>
        <taxon>Vertebrata</taxon>
        <taxon>Euteleostomi</taxon>
        <taxon>Mammalia</taxon>
        <taxon>Eutheria</taxon>
        <taxon>Laurasiatheria</taxon>
        <taxon>Chiroptera</taxon>
        <taxon>Yangochiroptera</taxon>
        <taxon>Molossidae</taxon>
        <taxon>Molossus</taxon>
    </lineage>
</organism>
<dbReference type="Proteomes" id="UP000550707">
    <property type="component" value="Unassembled WGS sequence"/>
</dbReference>
<gene>
    <name evidence="2" type="ORF">HJG59_010834</name>
</gene>
<keyword evidence="3" id="KW-1185">Reference proteome</keyword>
<feature type="region of interest" description="Disordered" evidence="1">
    <location>
        <begin position="99"/>
        <end position="136"/>
    </location>
</feature>